<evidence type="ECO:0000313" key="2">
    <source>
        <dbReference type="Proteomes" id="UP000094285"/>
    </source>
</evidence>
<proteinExistence type="predicted"/>
<accession>A0A1E4SB59</accession>
<protein>
    <submittedName>
        <fullName evidence="1">Uncharacterized protein</fullName>
    </submittedName>
</protein>
<keyword evidence="2" id="KW-1185">Reference proteome</keyword>
<reference evidence="2" key="1">
    <citation type="submission" date="2016-05" db="EMBL/GenBank/DDBJ databases">
        <title>Comparative genomics of biotechnologically important yeasts.</title>
        <authorList>
            <consortium name="DOE Joint Genome Institute"/>
            <person name="Riley R."/>
            <person name="Haridas S."/>
            <person name="Wolfe K.H."/>
            <person name="Lopes M.R."/>
            <person name="Hittinger C.T."/>
            <person name="Goker M."/>
            <person name="Salamov A."/>
            <person name="Wisecaver J."/>
            <person name="Long T.M."/>
            <person name="Aerts A.L."/>
            <person name="Barry K."/>
            <person name="Choi C."/>
            <person name="Clum A."/>
            <person name="Coughlan A.Y."/>
            <person name="Deshpande S."/>
            <person name="Douglass A.P."/>
            <person name="Hanson S.J."/>
            <person name="Klenk H.-P."/>
            <person name="Labutti K."/>
            <person name="Lapidus A."/>
            <person name="Lindquist E."/>
            <person name="Lipzen A."/>
            <person name="Meier-Kolthoff J.P."/>
            <person name="Ohm R.A."/>
            <person name="Otillar R.P."/>
            <person name="Pangilinan J."/>
            <person name="Peng Y."/>
            <person name="Rokas A."/>
            <person name="Rosa C.A."/>
            <person name="Scheuner C."/>
            <person name="Sibirny A.A."/>
            <person name="Slot J.C."/>
            <person name="Stielow J.B."/>
            <person name="Sun H."/>
            <person name="Kurtzman C.P."/>
            <person name="Blackwell M."/>
            <person name="Grigoriev I.V."/>
            <person name="Jeffries T.W."/>
        </authorList>
    </citation>
    <scope>NUCLEOTIDE SEQUENCE [LARGE SCALE GENOMIC DNA]</scope>
    <source>
        <strain evidence="2">NRRL Y-17324</strain>
    </source>
</reference>
<dbReference type="Proteomes" id="UP000094285">
    <property type="component" value="Unassembled WGS sequence"/>
</dbReference>
<evidence type="ECO:0000313" key="1">
    <source>
        <dbReference type="EMBL" id="ODV76760.1"/>
    </source>
</evidence>
<dbReference type="GeneID" id="30982272"/>
<name>A0A1E4SB59_9ASCO</name>
<sequence length="71" mass="7805">MAALREAKSRNAKITGFWHDHLPLNQLHSIVESRVNAIVTSRSSPFAVLLKGDGKPFSACVEFTIRKSTAP</sequence>
<dbReference type="EMBL" id="KV453917">
    <property type="protein sequence ID" value="ODV76760.1"/>
    <property type="molecule type" value="Genomic_DNA"/>
</dbReference>
<dbReference type="RefSeq" id="XP_020061882.1">
    <property type="nucleotide sequence ID" value="XM_020208135.1"/>
</dbReference>
<gene>
    <name evidence="1" type="ORF">CANTADRAFT_27536</name>
</gene>
<organism evidence="1 2">
    <name type="scientific">Suhomyces tanzawaensis NRRL Y-17324</name>
    <dbReference type="NCBI Taxonomy" id="984487"/>
    <lineage>
        <taxon>Eukaryota</taxon>
        <taxon>Fungi</taxon>
        <taxon>Dikarya</taxon>
        <taxon>Ascomycota</taxon>
        <taxon>Saccharomycotina</taxon>
        <taxon>Pichiomycetes</taxon>
        <taxon>Debaryomycetaceae</taxon>
        <taxon>Suhomyces</taxon>
    </lineage>
</organism>
<dbReference type="AlphaFoldDB" id="A0A1E4SB59"/>